<organism evidence="2 3">
    <name type="scientific">Faecalispora sporosphaeroides</name>
    <dbReference type="NCBI Taxonomy" id="1549"/>
    <lineage>
        <taxon>Bacteria</taxon>
        <taxon>Bacillati</taxon>
        <taxon>Bacillota</taxon>
        <taxon>Clostridia</taxon>
        <taxon>Eubacteriales</taxon>
        <taxon>Oscillospiraceae</taxon>
        <taxon>Faecalispora</taxon>
    </lineage>
</organism>
<reference evidence="2" key="1">
    <citation type="submission" date="2019-04" db="EMBL/GenBank/DDBJ databases">
        <title>Evolution of Biomass-Degrading Anaerobic Consortia Revealed by Metagenomics.</title>
        <authorList>
            <person name="Peng X."/>
        </authorList>
    </citation>
    <scope>NUCLEOTIDE SEQUENCE</scope>
    <source>
        <strain evidence="2">SIG551</strain>
    </source>
</reference>
<comment type="caution">
    <text evidence="2">The sequence shown here is derived from an EMBL/GenBank/DDBJ whole genome shotgun (WGS) entry which is preliminary data.</text>
</comment>
<dbReference type="RefSeq" id="WP_020074638.1">
    <property type="nucleotide sequence ID" value="NZ_SVNY01000001.1"/>
</dbReference>
<keyword evidence="1" id="KW-1133">Transmembrane helix</keyword>
<evidence type="ECO:0000256" key="1">
    <source>
        <dbReference type="SAM" id="Phobius"/>
    </source>
</evidence>
<evidence type="ECO:0000313" key="3">
    <source>
        <dbReference type="Proteomes" id="UP000754750"/>
    </source>
</evidence>
<gene>
    <name evidence="2" type="ORF">E7512_01825</name>
</gene>
<protein>
    <submittedName>
        <fullName evidence="2">Uncharacterized protein</fullName>
    </submittedName>
</protein>
<sequence>MIFVITDAERRYNIFQRKDLHHKLLCGYNSIFWGRRTGSFLELLLRVLFCAALPHLFFIAYLRAIQPPLRICFLSFRQERKGRHGLRGRLTINEIIPQ</sequence>
<name>A0A928Q1X1_9FIRM</name>
<keyword evidence="1" id="KW-0472">Membrane</keyword>
<dbReference type="Proteomes" id="UP000754750">
    <property type="component" value="Unassembled WGS sequence"/>
</dbReference>
<keyword evidence="1" id="KW-0812">Transmembrane</keyword>
<evidence type="ECO:0000313" key="2">
    <source>
        <dbReference type="EMBL" id="MBE6832318.1"/>
    </source>
</evidence>
<dbReference type="AlphaFoldDB" id="A0A928Q1X1"/>
<dbReference type="EMBL" id="SVNY01000001">
    <property type="protein sequence ID" value="MBE6832318.1"/>
    <property type="molecule type" value="Genomic_DNA"/>
</dbReference>
<accession>A0A928Q1X1</accession>
<proteinExistence type="predicted"/>
<feature type="transmembrane region" description="Helical" evidence="1">
    <location>
        <begin position="43"/>
        <end position="62"/>
    </location>
</feature>